<keyword evidence="2" id="KW-1185">Reference proteome</keyword>
<evidence type="ECO:0000313" key="2">
    <source>
        <dbReference type="Proteomes" id="UP001234989"/>
    </source>
</evidence>
<organism evidence="1 2">
    <name type="scientific">Solanum verrucosum</name>
    <dbReference type="NCBI Taxonomy" id="315347"/>
    <lineage>
        <taxon>Eukaryota</taxon>
        <taxon>Viridiplantae</taxon>
        <taxon>Streptophyta</taxon>
        <taxon>Embryophyta</taxon>
        <taxon>Tracheophyta</taxon>
        <taxon>Spermatophyta</taxon>
        <taxon>Magnoliopsida</taxon>
        <taxon>eudicotyledons</taxon>
        <taxon>Gunneridae</taxon>
        <taxon>Pentapetalae</taxon>
        <taxon>asterids</taxon>
        <taxon>lamiids</taxon>
        <taxon>Solanales</taxon>
        <taxon>Solanaceae</taxon>
        <taxon>Solanoideae</taxon>
        <taxon>Solaneae</taxon>
        <taxon>Solanum</taxon>
    </lineage>
</organism>
<dbReference type="EMBL" id="CP133613">
    <property type="protein sequence ID" value="WMV13585.1"/>
    <property type="molecule type" value="Genomic_DNA"/>
</dbReference>
<dbReference type="Proteomes" id="UP001234989">
    <property type="component" value="Chromosome 2"/>
</dbReference>
<feature type="non-terminal residue" evidence="1">
    <location>
        <position position="1"/>
    </location>
</feature>
<dbReference type="AlphaFoldDB" id="A0AAF0THQ1"/>
<gene>
    <name evidence="1" type="ORF">MTR67_006970</name>
</gene>
<proteinExistence type="predicted"/>
<evidence type="ECO:0000313" key="1">
    <source>
        <dbReference type="EMBL" id="WMV13585.1"/>
    </source>
</evidence>
<name>A0AAF0THQ1_SOLVR</name>
<protein>
    <submittedName>
        <fullName evidence="1">Uncharacterized protein</fullName>
    </submittedName>
</protein>
<reference evidence="1" key="1">
    <citation type="submission" date="2023-08" db="EMBL/GenBank/DDBJ databases">
        <title>A de novo genome assembly of Solanum verrucosum Schlechtendal, a Mexican diploid species geographically isolated from the other diploid A-genome species in potato relatives.</title>
        <authorList>
            <person name="Hosaka K."/>
        </authorList>
    </citation>
    <scope>NUCLEOTIDE SEQUENCE</scope>
    <source>
        <tissue evidence="1">Young leaves</tissue>
    </source>
</reference>
<accession>A0AAF0THQ1</accession>
<sequence>WRDHDRDWSDQNKYWRREDDDDDDDACYVHTGDSPKSWGSYGSFQIEDLLSHILNKVEGSDEVLKEMKVDFSSLNKTVTSHSASIKQLESQMSQLSTQLVSRPKSTL</sequence>